<feature type="domain" description="ZP" evidence="11">
    <location>
        <begin position="544"/>
        <end position="797"/>
    </location>
</feature>
<dbReference type="Pfam" id="PF00530">
    <property type="entry name" value="SRCR"/>
    <property type="match status" value="2"/>
</dbReference>
<keyword evidence="7" id="KW-0325">Glycoprotein</keyword>
<dbReference type="Proteomes" id="UP001046870">
    <property type="component" value="Chromosome 1"/>
</dbReference>
<feature type="disulfide bond" evidence="8">
    <location>
        <begin position="502"/>
        <end position="512"/>
    </location>
</feature>
<evidence type="ECO:0000256" key="9">
    <source>
        <dbReference type="SAM" id="SignalP"/>
    </source>
</evidence>
<evidence type="ECO:0000256" key="2">
    <source>
        <dbReference type="ARBA" id="ARBA00022525"/>
    </source>
</evidence>
<feature type="signal peptide" evidence="9">
    <location>
        <begin position="1"/>
        <end position="22"/>
    </location>
</feature>
<evidence type="ECO:0000256" key="1">
    <source>
        <dbReference type="ARBA" id="ARBA00004613"/>
    </source>
</evidence>
<dbReference type="PANTHER" id="PTHR48071">
    <property type="entry name" value="SRCR DOMAIN-CONTAINING PROTEIN"/>
    <property type="match status" value="1"/>
</dbReference>
<evidence type="ECO:0000313" key="12">
    <source>
        <dbReference type="EMBL" id="KAG7491338.1"/>
    </source>
</evidence>
<dbReference type="InterPro" id="IPR000742">
    <property type="entry name" value="EGF"/>
</dbReference>
<keyword evidence="4 9" id="KW-0732">Signal</keyword>
<dbReference type="PANTHER" id="PTHR48071:SF15">
    <property type="entry name" value="SRCR DOMAIN-CONTAINING PROTEIN"/>
    <property type="match status" value="1"/>
</dbReference>
<keyword evidence="5" id="KW-0677">Repeat</keyword>
<dbReference type="GO" id="GO:0005886">
    <property type="term" value="C:plasma membrane"/>
    <property type="evidence" value="ECO:0007669"/>
    <property type="project" value="TreeGrafter"/>
</dbReference>
<dbReference type="AlphaFoldDB" id="A0A9D3QEL8"/>
<sequence>MMTSYGALVLLVLTSAITTAKADVVVTSCEACHENASCRTSPATCSCGDGFVGDGLTCYYNSTACDGDPPCCRPGYRWSTERGCEDVDECALRGEACAQFMVCENTVGSYDCLLYSDWKLSKPISDSRSDKHPRPIAEPRLESHSLLFGCGDVVCPAGEDCVSVDGTPRCLDPCQHYSVLNDPWRATDFSANHSVPVCDSRDDWHGWYRLYLGNASVQMPEKCVERHRCGTDAPLWLKTPHPAVQDGIVKRRVCGSWEQGCCQFESNPIHVKACTGNYFVYKFVSTSACRLGYCADVNTAVCGCQEDEICMRQDKVSWRCERHLVSQIRLSDGNNHCSGRVEVYHRGQWGTVCDDFWDLRDADVACRQLGCGRVLSSLSSTHFGPGRGPIWMDDVQCTGREDSLTQCKHLGFGRHNCGHDEDIGVVCTVGARIRLSDGDKRCTGRVEVFHSGQWGTVCDDSWDMSDAEVVCRQMGCGSAVSAHGSAKFGEGGGPIWLDDVQCLGNESALTRCTHPEFGTHNCGHSEDAGVICSEPSSFPAPQLVCGRSFLHVGLLRGPLEARGLDVSSAHLADASCGADQEHSGTVWFQVEHREGSCGTQLRTNGTHAIYSNSLFVYPITEGSSETFSSPVSFPFSCVFPLDVNTSLGVAIKPFLTMEQVGVVGMGPRARATMSLYRNANYTNPYTTGAVVLPLGSALHVGVSVEAAEMDGFVAILEDCYITPSSDSDDPVQHFLIKKRCPSNPRLVTVEERGAPFQRRFSARLFLFTENYDDFYLHCNLNLCDSTENSCSQTCRRSRVSRSVSQKEPLTLGPITWGEGPRGYLNIYRIIYPISGDLPLGFRVSGAPRVYGTLPACFA</sequence>
<dbReference type="GO" id="GO:0005615">
    <property type="term" value="C:extracellular space"/>
    <property type="evidence" value="ECO:0007669"/>
    <property type="project" value="TreeGrafter"/>
</dbReference>
<reference evidence="12" key="1">
    <citation type="submission" date="2021-01" db="EMBL/GenBank/DDBJ databases">
        <authorList>
            <person name="Zahm M."/>
            <person name="Roques C."/>
            <person name="Cabau C."/>
            <person name="Klopp C."/>
            <person name="Donnadieu C."/>
            <person name="Jouanno E."/>
            <person name="Lampietro C."/>
            <person name="Louis A."/>
            <person name="Herpin A."/>
            <person name="Echchiki A."/>
            <person name="Berthelot C."/>
            <person name="Parey E."/>
            <person name="Roest-Crollius H."/>
            <person name="Braasch I."/>
            <person name="Postlethwait J."/>
            <person name="Bobe J."/>
            <person name="Montfort J."/>
            <person name="Bouchez O."/>
            <person name="Begum T."/>
            <person name="Mejri S."/>
            <person name="Adams A."/>
            <person name="Chen W.-J."/>
            <person name="Guiguen Y."/>
        </authorList>
    </citation>
    <scope>NUCLEOTIDE SEQUENCE</scope>
    <source>
        <strain evidence="12">YG-15Mar2019-1</strain>
        <tissue evidence="12">Brain</tissue>
    </source>
</reference>
<evidence type="ECO:0000256" key="6">
    <source>
        <dbReference type="ARBA" id="ARBA00023157"/>
    </source>
</evidence>
<evidence type="ECO:0000256" key="7">
    <source>
        <dbReference type="ARBA" id="ARBA00023180"/>
    </source>
</evidence>
<dbReference type="Gene3D" id="2.60.40.4100">
    <property type="entry name" value="Zona pellucida, ZP-C domain"/>
    <property type="match status" value="1"/>
</dbReference>
<dbReference type="InterPro" id="IPR042235">
    <property type="entry name" value="ZP-C_dom"/>
</dbReference>
<feature type="disulfide bond" evidence="8">
    <location>
        <begin position="471"/>
        <end position="532"/>
    </location>
</feature>
<evidence type="ECO:0000313" key="13">
    <source>
        <dbReference type="Proteomes" id="UP001046870"/>
    </source>
</evidence>
<feature type="domain" description="SRCR" evidence="10">
    <location>
        <begin position="433"/>
        <end position="533"/>
    </location>
</feature>
<organism evidence="12 13">
    <name type="scientific">Megalops atlanticus</name>
    <name type="common">Tarpon</name>
    <name type="synonym">Clupea gigantea</name>
    <dbReference type="NCBI Taxonomy" id="7932"/>
    <lineage>
        <taxon>Eukaryota</taxon>
        <taxon>Metazoa</taxon>
        <taxon>Chordata</taxon>
        <taxon>Craniata</taxon>
        <taxon>Vertebrata</taxon>
        <taxon>Euteleostomi</taxon>
        <taxon>Actinopterygii</taxon>
        <taxon>Neopterygii</taxon>
        <taxon>Teleostei</taxon>
        <taxon>Elopiformes</taxon>
        <taxon>Megalopidae</taxon>
        <taxon>Megalops</taxon>
    </lineage>
</organism>
<dbReference type="PROSITE" id="PS01186">
    <property type="entry name" value="EGF_2"/>
    <property type="match status" value="1"/>
</dbReference>
<dbReference type="OrthoDB" id="2015116at2759"/>
<dbReference type="InterPro" id="IPR057774">
    <property type="entry name" value="D8C_UMOD/GP2/OIT3-like"/>
</dbReference>
<dbReference type="InterPro" id="IPR036772">
    <property type="entry name" value="SRCR-like_dom_sf"/>
</dbReference>
<evidence type="ECO:0000256" key="4">
    <source>
        <dbReference type="ARBA" id="ARBA00022729"/>
    </source>
</evidence>
<dbReference type="GO" id="GO:0030855">
    <property type="term" value="P:epithelial cell differentiation"/>
    <property type="evidence" value="ECO:0007669"/>
    <property type="project" value="UniProtKB-ARBA"/>
</dbReference>
<dbReference type="Gene3D" id="2.10.25.10">
    <property type="entry name" value="Laminin"/>
    <property type="match status" value="2"/>
</dbReference>
<gene>
    <name evidence="12" type="ORF">MATL_G00002640</name>
</gene>
<dbReference type="InterPro" id="IPR001190">
    <property type="entry name" value="SRCR"/>
</dbReference>
<dbReference type="SMART" id="SM00241">
    <property type="entry name" value="ZP"/>
    <property type="match status" value="1"/>
</dbReference>
<dbReference type="Pfam" id="PF07645">
    <property type="entry name" value="EGF_CA"/>
    <property type="match status" value="1"/>
</dbReference>
<feature type="domain" description="SRCR" evidence="10">
    <location>
        <begin position="328"/>
        <end position="428"/>
    </location>
</feature>
<dbReference type="PROSITE" id="PS51034">
    <property type="entry name" value="ZP_2"/>
    <property type="match status" value="1"/>
</dbReference>
<comment type="subcellular location">
    <subcellularLocation>
        <location evidence="1">Secreted</location>
    </subcellularLocation>
</comment>
<feature type="disulfide bond" evidence="8">
    <location>
        <begin position="366"/>
        <end position="427"/>
    </location>
</feature>
<dbReference type="FunFam" id="2.10.25.10:FF:000038">
    <property type="entry name" value="Fibrillin 2"/>
    <property type="match status" value="1"/>
</dbReference>
<dbReference type="GO" id="GO:0031638">
    <property type="term" value="P:zymogen activation"/>
    <property type="evidence" value="ECO:0007669"/>
    <property type="project" value="TreeGrafter"/>
</dbReference>
<feature type="chain" id="PRO_5038887211" description="Uromodulin" evidence="9">
    <location>
        <begin position="23"/>
        <end position="858"/>
    </location>
</feature>
<dbReference type="Pfam" id="PF23283">
    <property type="entry name" value="D8C_UMOD"/>
    <property type="match status" value="1"/>
</dbReference>
<keyword evidence="3" id="KW-0245">EGF-like domain</keyword>
<dbReference type="InterPro" id="IPR049883">
    <property type="entry name" value="NOTCH1_EGF-like"/>
</dbReference>
<feature type="disulfide bond" evidence="8">
    <location>
        <begin position="353"/>
        <end position="417"/>
    </location>
</feature>
<dbReference type="FunFam" id="3.10.250.10:FF:000006">
    <property type="entry name" value="neurotrypsin isoform X2"/>
    <property type="match status" value="2"/>
</dbReference>
<feature type="disulfide bond" evidence="8">
    <location>
        <begin position="397"/>
        <end position="407"/>
    </location>
</feature>
<evidence type="ECO:0000256" key="8">
    <source>
        <dbReference type="PROSITE-ProRule" id="PRU00196"/>
    </source>
</evidence>
<keyword evidence="2" id="KW-0964">Secreted</keyword>
<evidence type="ECO:0000256" key="3">
    <source>
        <dbReference type="ARBA" id="ARBA00022536"/>
    </source>
</evidence>
<dbReference type="PROSITE" id="PS00420">
    <property type="entry name" value="SRCR_1"/>
    <property type="match status" value="2"/>
</dbReference>
<evidence type="ECO:0008006" key="14">
    <source>
        <dbReference type="Google" id="ProtNLM"/>
    </source>
</evidence>
<evidence type="ECO:0000259" key="11">
    <source>
        <dbReference type="PROSITE" id="PS51034"/>
    </source>
</evidence>
<keyword evidence="13" id="KW-1185">Reference proteome</keyword>
<feature type="disulfide bond" evidence="8">
    <location>
        <begin position="458"/>
        <end position="522"/>
    </location>
</feature>
<dbReference type="GO" id="GO:0004252">
    <property type="term" value="F:serine-type endopeptidase activity"/>
    <property type="evidence" value="ECO:0007669"/>
    <property type="project" value="TreeGrafter"/>
</dbReference>
<dbReference type="GO" id="GO:0005509">
    <property type="term" value="F:calcium ion binding"/>
    <property type="evidence" value="ECO:0007669"/>
    <property type="project" value="InterPro"/>
</dbReference>
<name>A0A9D3QEL8_MEGAT</name>
<dbReference type="SUPFAM" id="SSF56487">
    <property type="entry name" value="SRCR-like"/>
    <property type="match status" value="2"/>
</dbReference>
<dbReference type="PROSITE" id="PS01187">
    <property type="entry name" value="EGF_CA"/>
    <property type="match status" value="1"/>
</dbReference>
<dbReference type="SMART" id="SM00202">
    <property type="entry name" value="SR"/>
    <property type="match status" value="2"/>
</dbReference>
<accession>A0A9D3QEL8</accession>
<dbReference type="PROSITE" id="PS50287">
    <property type="entry name" value="SRCR_2"/>
    <property type="match status" value="2"/>
</dbReference>
<dbReference type="InterPro" id="IPR018097">
    <property type="entry name" value="EGF_Ca-bd_CS"/>
</dbReference>
<dbReference type="InterPro" id="IPR055355">
    <property type="entry name" value="ZP-C"/>
</dbReference>
<protein>
    <recommendedName>
        <fullName evidence="14">Uromodulin</fullName>
    </recommendedName>
</protein>
<keyword evidence="6 8" id="KW-1015">Disulfide bond</keyword>
<dbReference type="PRINTS" id="PR00258">
    <property type="entry name" value="SPERACTRCPTR"/>
</dbReference>
<dbReference type="Pfam" id="PF00100">
    <property type="entry name" value="Zona_pellucida"/>
    <property type="match status" value="1"/>
</dbReference>
<dbReference type="Gene3D" id="3.10.250.10">
    <property type="entry name" value="SRCR-like domain"/>
    <property type="match status" value="2"/>
</dbReference>
<comment type="caution">
    <text evidence="12">The sequence shown here is derived from an EMBL/GenBank/DDBJ whole genome shotgun (WGS) entry which is preliminary data.</text>
</comment>
<evidence type="ECO:0000256" key="5">
    <source>
        <dbReference type="ARBA" id="ARBA00022737"/>
    </source>
</evidence>
<dbReference type="EMBL" id="JAFDVH010000001">
    <property type="protein sequence ID" value="KAG7491338.1"/>
    <property type="molecule type" value="Genomic_DNA"/>
</dbReference>
<evidence type="ECO:0000259" key="10">
    <source>
        <dbReference type="PROSITE" id="PS50287"/>
    </source>
</evidence>
<proteinExistence type="predicted"/>
<dbReference type="Gene3D" id="2.60.40.3210">
    <property type="entry name" value="Zona pellucida, ZP-N domain"/>
    <property type="match status" value="1"/>
</dbReference>
<dbReference type="InterPro" id="IPR001507">
    <property type="entry name" value="ZP_dom"/>
</dbReference>